<dbReference type="Pfam" id="PF00831">
    <property type="entry name" value="Ribosomal_L29"/>
    <property type="match status" value="1"/>
</dbReference>
<dbReference type="PANTHER" id="PTHR10916:SF0">
    <property type="entry name" value="LARGE RIBOSOMAL SUBUNIT PROTEIN UL29C"/>
    <property type="match status" value="1"/>
</dbReference>
<protein>
    <recommendedName>
        <fullName evidence="4">Large ribosomal subunit protein uL29</fullName>
    </recommendedName>
    <alternativeName>
        <fullName evidence="5">50S ribosomal protein L29</fullName>
    </alternativeName>
</protein>
<evidence type="ECO:0000256" key="3">
    <source>
        <dbReference type="ARBA" id="ARBA00023274"/>
    </source>
</evidence>
<evidence type="ECO:0000256" key="2">
    <source>
        <dbReference type="ARBA" id="ARBA00022980"/>
    </source>
</evidence>
<dbReference type="EMBL" id="BARS01031108">
    <property type="protein sequence ID" value="GAG27925.1"/>
    <property type="molecule type" value="Genomic_DNA"/>
</dbReference>
<dbReference type="NCBIfam" id="TIGR00012">
    <property type="entry name" value="L29"/>
    <property type="match status" value="1"/>
</dbReference>
<proteinExistence type="inferred from homology"/>
<keyword evidence="2" id="KW-0689">Ribosomal protein</keyword>
<comment type="caution">
    <text evidence="6">The sequence shown here is derived from an EMBL/GenBank/DDBJ whole genome shotgun (WGS) entry which is preliminary data.</text>
</comment>
<dbReference type="InterPro" id="IPR036049">
    <property type="entry name" value="Ribosomal_uL29_sf"/>
</dbReference>
<evidence type="ECO:0000256" key="4">
    <source>
        <dbReference type="ARBA" id="ARBA00035204"/>
    </source>
</evidence>
<organism evidence="6">
    <name type="scientific">marine sediment metagenome</name>
    <dbReference type="NCBI Taxonomy" id="412755"/>
    <lineage>
        <taxon>unclassified sequences</taxon>
        <taxon>metagenomes</taxon>
        <taxon>ecological metagenomes</taxon>
    </lineage>
</organism>
<dbReference type="GO" id="GO:0022625">
    <property type="term" value="C:cytosolic large ribosomal subunit"/>
    <property type="evidence" value="ECO:0007669"/>
    <property type="project" value="TreeGrafter"/>
</dbReference>
<comment type="similarity">
    <text evidence="1">Belongs to the universal ribosomal protein uL29 family.</text>
</comment>
<evidence type="ECO:0000256" key="5">
    <source>
        <dbReference type="ARBA" id="ARBA00035476"/>
    </source>
</evidence>
<dbReference type="HAMAP" id="MF_00374">
    <property type="entry name" value="Ribosomal_uL29"/>
    <property type="match status" value="1"/>
</dbReference>
<gene>
    <name evidence="6" type="ORF">S01H1_48439</name>
</gene>
<dbReference type="PANTHER" id="PTHR10916">
    <property type="entry name" value="60S RIBOSOMAL PROTEIN L35/50S RIBOSOMAL PROTEIN L29"/>
    <property type="match status" value="1"/>
</dbReference>
<dbReference type="FunFam" id="1.10.287.310:FF:000001">
    <property type="entry name" value="50S ribosomal protein L29"/>
    <property type="match status" value="1"/>
</dbReference>
<dbReference type="InterPro" id="IPR050063">
    <property type="entry name" value="Ribosomal_protein_uL29"/>
</dbReference>
<sequence length="74" mass="8698">VLPRRKGGKLQASEIRTLNDEELLTKLEEAHEELFNLRFRLATRQLGNHREIPEVKRRIAKIKTILRERELGIG</sequence>
<accession>X0WB89</accession>
<dbReference type="AlphaFoldDB" id="X0WB89"/>
<reference evidence="6" key="1">
    <citation type="journal article" date="2014" name="Front. Microbiol.">
        <title>High frequency of phylogenetically diverse reductive dehalogenase-homologous genes in deep subseafloor sedimentary metagenomes.</title>
        <authorList>
            <person name="Kawai M."/>
            <person name="Futagami T."/>
            <person name="Toyoda A."/>
            <person name="Takaki Y."/>
            <person name="Nishi S."/>
            <person name="Hori S."/>
            <person name="Arai W."/>
            <person name="Tsubouchi T."/>
            <person name="Morono Y."/>
            <person name="Uchiyama I."/>
            <person name="Ito T."/>
            <person name="Fujiyama A."/>
            <person name="Inagaki F."/>
            <person name="Takami H."/>
        </authorList>
    </citation>
    <scope>NUCLEOTIDE SEQUENCE</scope>
    <source>
        <strain evidence="6">Expedition CK06-06</strain>
    </source>
</reference>
<dbReference type="GO" id="GO:0003735">
    <property type="term" value="F:structural constituent of ribosome"/>
    <property type="evidence" value="ECO:0007669"/>
    <property type="project" value="InterPro"/>
</dbReference>
<dbReference type="CDD" id="cd00427">
    <property type="entry name" value="Ribosomal_L29_HIP"/>
    <property type="match status" value="1"/>
</dbReference>
<keyword evidence="3" id="KW-0687">Ribonucleoprotein</keyword>
<name>X0WB89_9ZZZZ</name>
<feature type="non-terminal residue" evidence="6">
    <location>
        <position position="1"/>
    </location>
</feature>
<dbReference type="Gene3D" id="1.10.287.310">
    <property type="match status" value="1"/>
</dbReference>
<evidence type="ECO:0000313" key="6">
    <source>
        <dbReference type="EMBL" id="GAG27925.1"/>
    </source>
</evidence>
<dbReference type="SUPFAM" id="SSF46561">
    <property type="entry name" value="Ribosomal protein L29 (L29p)"/>
    <property type="match status" value="1"/>
</dbReference>
<dbReference type="InterPro" id="IPR001854">
    <property type="entry name" value="Ribosomal_uL29"/>
</dbReference>
<evidence type="ECO:0000256" key="1">
    <source>
        <dbReference type="ARBA" id="ARBA00009254"/>
    </source>
</evidence>
<dbReference type="GO" id="GO:0006412">
    <property type="term" value="P:translation"/>
    <property type="evidence" value="ECO:0007669"/>
    <property type="project" value="InterPro"/>
</dbReference>